<keyword evidence="2" id="KW-1185">Reference proteome</keyword>
<evidence type="ECO:0000313" key="2">
    <source>
        <dbReference type="Proteomes" id="UP000186922"/>
    </source>
</evidence>
<reference evidence="1 2" key="1">
    <citation type="journal article" date="2016" name="Nat. Commun.">
        <title>Extremotolerant tardigrade genome and improved radiotolerance of human cultured cells by tardigrade-unique protein.</title>
        <authorList>
            <person name="Hashimoto T."/>
            <person name="Horikawa D.D."/>
            <person name="Saito Y."/>
            <person name="Kuwahara H."/>
            <person name="Kozuka-Hata H."/>
            <person name="Shin-I T."/>
            <person name="Minakuchi Y."/>
            <person name="Ohishi K."/>
            <person name="Motoyama A."/>
            <person name="Aizu T."/>
            <person name="Enomoto A."/>
            <person name="Kondo K."/>
            <person name="Tanaka S."/>
            <person name="Hara Y."/>
            <person name="Koshikawa S."/>
            <person name="Sagara H."/>
            <person name="Miura T."/>
            <person name="Yokobori S."/>
            <person name="Miyagawa K."/>
            <person name="Suzuki Y."/>
            <person name="Kubo T."/>
            <person name="Oyama M."/>
            <person name="Kohara Y."/>
            <person name="Fujiyama A."/>
            <person name="Arakawa K."/>
            <person name="Katayama T."/>
            <person name="Toyoda A."/>
            <person name="Kunieda T."/>
        </authorList>
    </citation>
    <scope>NUCLEOTIDE SEQUENCE [LARGE SCALE GENOMIC DNA]</scope>
    <source>
        <strain evidence="1 2">YOKOZUNA-1</strain>
    </source>
</reference>
<protein>
    <submittedName>
        <fullName evidence="1">Uncharacterized protein</fullName>
    </submittedName>
</protein>
<gene>
    <name evidence="1" type="primary">RvY_05965-1</name>
    <name evidence="1" type="synonym">RvY_05965.1</name>
    <name evidence="1" type="ORF">RvY_05965</name>
</gene>
<dbReference type="EMBL" id="BDGG01000002">
    <property type="protein sequence ID" value="GAU94138.1"/>
    <property type="molecule type" value="Genomic_DNA"/>
</dbReference>
<evidence type="ECO:0000313" key="1">
    <source>
        <dbReference type="EMBL" id="GAU94138.1"/>
    </source>
</evidence>
<dbReference type="Proteomes" id="UP000186922">
    <property type="component" value="Unassembled WGS sequence"/>
</dbReference>
<dbReference type="AlphaFoldDB" id="A0A1D1V6J9"/>
<name>A0A1D1V6J9_RAMVA</name>
<accession>A0A1D1V6J9</accession>
<sequence length="117" mass="13761">MIPFVVGLFKKINSLEYGMESISIHRAPLASSRRTMNMESHVMCCIFYALRFLVVLDDTTENQICDITKEIHAQKPDLNLFNFRVCYQHLTHRRMLLFKHTMLSRKTQSAQAYTDFI</sequence>
<proteinExistence type="predicted"/>
<organism evidence="1 2">
    <name type="scientific">Ramazzottius varieornatus</name>
    <name type="common">Water bear</name>
    <name type="synonym">Tardigrade</name>
    <dbReference type="NCBI Taxonomy" id="947166"/>
    <lineage>
        <taxon>Eukaryota</taxon>
        <taxon>Metazoa</taxon>
        <taxon>Ecdysozoa</taxon>
        <taxon>Tardigrada</taxon>
        <taxon>Eutardigrada</taxon>
        <taxon>Parachela</taxon>
        <taxon>Hypsibioidea</taxon>
        <taxon>Ramazzottiidae</taxon>
        <taxon>Ramazzottius</taxon>
    </lineage>
</organism>
<comment type="caution">
    <text evidence="1">The sequence shown here is derived from an EMBL/GenBank/DDBJ whole genome shotgun (WGS) entry which is preliminary data.</text>
</comment>